<gene>
    <name evidence="1" type="ORF">M9H77_13188</name>
</gene>
<keyword evidence="2" id="KW-1185">Reference proteome</keyword>
<reference evidence="2" key="1">
    <citation type="journal article" date="2023" name="Nat. Plants">
        <title>Single-cell RNA sequencing provides a high-resolution roadmap for understanding the multicellular compartmentation of specialized metabolism.</title>
        <authorList>
            <person name="Sun S."/>
            <person name="Shen X."/>
            <person name="Li Y."/>
            <person name="Li Y."/>
            <person name="Wang S."/>
            <person name="Li R."/>
            <person name="Zhang H."/>
            <person name="Shen G."/>
            <person name="Guo B."/>
            <person name="Wei J."/>
            <person name="Xu J."/>
            <person name="St-Pierre B."/>
            <person name="Chen S."/>
            <person name="Sun C."/>
        </authorList>
    </citation>
    <scope>NUCLEOTIDE SEQUENCE [LARGE SCALE GENOMIC DNA]</scope>
</reference>
<evidence type="ECO:0000313" key="1">
    <source>
        <dbReference type="EMBL" id="KAI5672824.1"/>
    </source>
</evidence>
<protein>
    <submittedName>
        <fullName evidence="1">Uncharacterized protein</fullName>
    </submittedName>
</protein>
<evidence type="ECO:0000313" key="2">
    <source>
        <dbReference type="Proteomes" id="UP001060085"/>
    </source>
</evidence>
<accession>A0ACC0BJL7</accession>
<comment type="caution">
    <text evidence="1">The sequence shown here is derived from an EMBL/GenBank/DDBJ whole genome shotgun (WGS) entry which is preliminary data.</text>
</comment>
<organism evidence="1 2">
    <name type="scientific">Catharanthus roseus</name>
    <name type="common">Madagascar periwinkle</name>
    <name type="synonym">Vinca rosea</name>
    <dbReference type="NCBI Taxonomy" id="4058"/>
    <lineage>
        <taxon>Eukaryota</taxon>
        <taxon>Viridiplantae</taxon>
        <taxon>Streptophyta</taxon>
        <taxon>Embryophyta</taxon>
        <taxon>Tracheophyta</taxon>
        <taxon>Spermatophyta</taxon>
        <taxon>Magnoliopsida</taxon>
        <taxon>eudicotyledons</taxon>
        <taxon>Gunneridae</taxon>
        <taxon>Pentapetalae</taxon>
        <taxon>asterids</taxon>
        <taxon>lamiids</taxon>
        <taxon>Gentianales</taxon>
        <taxon>Apocynaceae</taxon>
        <taxon>Rauvolfioideae</taxon>
        <taxon>Vinceae</taxon>
        <taxon>Catharanthinae</taxon>
        <taxon>Catharanthus</taxon>
    </lineage>
</organism>
<sequence length="266" mass="29591">MLKPVAFLVIITAKKLIEEPTTNRALCSLKWSREADPSSEWPLDLAYRPLLKGKNSAGVARGLFHEAILETVRKVSVARLVVYLWRRSEGELILNVEKSTKEASIIATYKPKHYQKVREGSGKSFLLQAVNVSELADSGYSHQSMNWYFFRSDCALQVLTERVEVGLSSLRPKTPDCFHRHVYHPDLDHPLQTEARIVRELGLLKVAPSASSPKTTSESATKEEESSIGEPSSSSLDPSKSTTDHFHLALLAEGIQACFGPKFTSP</sequence>
<dbReference type="Proteomes" id="UP001060085">
    <property type="component" value="Linkage Group LG03"/>
</dbReference>
<proteinExistence type="predicted"/>
<name>A0ACC0BJL7_CATRO</name>
<dbReference type="EMBL" id="CM044703">
    <property type="protein sequence ID" value="KAI5672824.1"/>
    <property type="molecule type" value="Genomic_DNA"/>
</dbReference>